<comment type="caution">
    <text evidence="2">The sequence shown here is derived from an EMBL/GenBank/DDBJ whole genome shotgun (WGS) entry which is preliminary data.</text>
</comment>
<keyword evidence="3" id="KW-1185">Reference proteome</keyword>
<gene>
    <name evidence="2" type="ORF">NQ314_015304</name>
</gene>
<evidence type="ECO:0000313" key="3">
    <source>
        <dbReference type="Proteomes" id="UP001162156"/>
    </source>
</evidence>
<evidence type="ECO:0000313" key="2">
    <source>
        <dbReference type="EMBL" id="KAJ8931772.1"/>
    </source>
</evidence>
<accession>A0AAV8WZ63</accession>
<reference evidence="2" key="1">
    <citation type="journal article" date="2023" name="Insect Mol. Biol.">
        <title>Genome sequencing provides insights into the evolution of gene families encoding plant cell wall-degrading enzymes in longhorned beetles.</title>
        <authorList>
            <person name="Shin N.R."/>
            <person name="Okamura Y."/>
            <person name="Kirsch R."/>
            <person name="Pauchet Y."/>
        </authorList>
    </citation>
    <scope>NUCLEOTIDE SEQUENCE</scope>
    <source>
        <strain evidence="2">RBIC_L_NR</strain>
    </source>
</reference>
<dbReference type="AlphaFoldDB" id="A0AAV8WZ63"/>
<evidence type="ECO:0000259" key="1">
    <source>
        <dbReference type="PROSITE" id="PS00028"/>
    </source>
</evidence>
<feature type="domain" description="C2H2-type" evidence="1">
    <location>
        <begin position="219"/>
        <end position="240"/>
    </location>
</feature>
<dbReference type="InterPro" id="IPR013087">
    <property type="entry name" value="Znf_C2H2_type"/>
</dbReference>
<sequence>MASTYAEVIKIDSDSDVEVIDGNFCDTPFEHAVKINSCSKANIENAYNMGKSRKRSIDEQTESIQKEIIDNKQEFLRLCRFCLKPGHLSLVQYQLPVTQTFKYIGLKLQIDINENCPITMCKLCADTIKGFSAFIDGFKVHIENLAYYVPPGDDTSSKKNGNMNSPMTCLACLKHFTTAGLLYRHYVSDKECKFLRNSNFTYEYYFNDEVHQFFLQFKCPACTSTFVSDLERKNHVDMNHPCAISSKPKRIKK</sequence>
<dbReference type="PROSITE" id="PS00028">
    <property type="entry name" value="ZINC_FINGER_C2H2_1"/>
    <property type="match status" value="1"/>
</dbReference>
<organism evidence="2 3">
    <name type="scientific">Rhamnusium bicolor</name>
    <dbReference type="NCBI Taxonomy" id="1586634"/>
    <lineage>
        <taxon>Eukaryota</taxon>
        <taxon>Metazoa</taxon>
        <taxon>Ecdysozoa</taxon>
        <taxon>Arthropoda</taxon>
        <taxon>Hexapoda</taxon>
        <taxon>Insecta</taxon>
        <taxon>Pterygota</taxon>
        <taxon>Neoptera</taxon>
        <taxon>Endopterygota</taxon>
        <taxon>Coleoptera</taxon>
        <taxon>Polyphaga</taxon>
        <taxon>Cucujiformia</taxon>
        <taxon>Chrysomeloidea</taxon>
        <taxon>Cerambycidae</taxon>
        <taxon>Lepturinae</taxon>
        <taxon>Rhagiini</taxon>
        <taxon>Rhamnusium</taxon>
    </lineage>
</organism>
<dbReference type="EMBL" id="JANEYF010004235">
    <property type="protein sequence ID" value="KAJ8931772.1"/>
    <property type="molecule type" value="Genomic_DNA"/>
</dbReference>
<dbReference type="Gene3D" id="3.30.160.60">
    <property type="entry name" value="Classic Zinc Finger"/>
    <property type="match status" value="1"/>
</dbReference>
<name>A0AAV8WZ63_9CUCU</name>
<protein>
    <recommendedName>
        <fullName evidence="1">C2H2-type domain-containing protein</fullName>
    </recommendedName>
</protein>
<proteinExistence type="predicted"/>
<dbReference type="Proteomes" id="UP001162156">
    <property type="component" value="Unassembled WGS sequence"/>
</dbReference>